<accession>A0A0B8T5A2</accession>
<proteinExistence type="predicted"/>
<reference evidence="3 4" key="2">
    <citation type="journal article" date="2015" name="PLoS ONE">
        <title>Whole-Genome Optical Mapping and Finished Genome Sequence of Sphingobacterium deserti sp. nov., a New Species Isolated from the Western Desert of China.</title>
        <authorList>
            <person name="Teng C."/>
            <person name="Zhou Z."/>
            <person name="Molnar I."/>
            <person name="Li X."/>
            <person name="Tang R."/>
            <person name="Chen M."/>
            <person name="Wang L."/>
            <person name="Su S."/>
            <person name="Zhang W."/>
            <person name="Lin M."/>
        </authorList>
    </citation>
    <scope>NUCLEOTIDE SEQUENCE [LARGE SCALE GENOMIC DNA]</scope>
    <source>
        <strain evidence="4">ACCC05744</strain>
    </source>
</reference>
<feature type="chain" id="PRO_5002138675" description="Protochlamydia outer membrane protein domain-containing protein" evidence="1">
    <location>
        <begin position="20"/>
        <end position="305"/>
    </location>
</feature>
<evidence type="ECO:0000313" key="4">
    <source>
        <dbReference type="Proteomes" id="UP000031802"/>
    </source>
</evidence>
<evidence type="ECO:0000259" key="2">
    <source>
        <dbReference type="Pfam" id="PF17251"/>
    </source>
</evidence>
<dbReference type="InterPro" id="IPR020080">
    <property type="entry name" value="OM_adhesin/peptidase_omptin"/>
</dbReference>
<dbReference type="EMBL" id="JJMU01000065">
    <property type="protein sequence ID" value="KGE12689.1"/>
    <property type="molecule type" value="Genomic_DNA"/>
</dbReference>
<dbReference type="Pfam" id="PF17251">
    <property type="entry name" value="Pom"/>
    <property type="match status" value="1"/>
</dbReference>
<dbReference type="GO" id="GO:0004190">
    <property type="term" value="F:aspartic-type endopeptidase activity"/>
    <property type="evidence" value="ECO:0007669"/>
    <property type="project" value="InterPro"/>
</dbReference>
<dbReference type="Gene3D" id="2.40.128.90">
    <property type="entry name" value="OMPT-like"/>
    <property type="match status" value="1"/>
</dbReference>
<keyword evidence="4" id="KW-1185">Reference proteome</keyword>
<evidence type="ECO:0000256" key="1">
    <source>
        <dbReference type="SAM" id="SignalP"/>
    </source>
</evidence>
<dbReference type="RefSeq" id="WP_052072510.1">
    <property type="nucleotide sequence ID" value="NZ_JJMU01000065.1"/>
</dbReference>
<dbReference type="PATRIC" id="fig|1229276.3.peg.3542"/>
<reference evidence="4" key="1">
    <citation type="submission" date="2014-04" db="EMBL/GenBank/DDBJ databases">
        <title>Whole-Genome optical mapping and complete genome sequence of Sphingobacterium deserti sp. nov., a new spaces isolated from desert in the west of China.</title>
        <authorList>
            <person name="Teng C."/>
            <person name="Zhou Z."/>
            <person name="Li X."/>
            <person name="Chen M."/>
            <person name="Lin M."/>
            <person name="Wang L."/>
            <person name="Su S."/>
            <person name="Zhang C."/>
            <person name="Zhang W."/>
        </authorList>
    </citation>
    <scope>NUCLEOTIDE SEQUENCE [LARGE SCALE GENOMIC DNA]</scope>
    <source>
        <strain evidence="4">ACCC05744</strain>
    </source>
</reference>
<dbReference type="AlphaFoldDB" id="A0A0B8T5A2"/>
<evidence type="ECO:0000313" key="3">
    <source>
        <dbReference type="EMBL" id="KGE12689.1"/>
    </source>
</evidence>
<organism evidence="3 4">
    <name type="scientific">Sphingobacterium deserti</name>
    <dbReference type="NCBI Taxonomy" id="1229276"/>
    <lineage>
        <taxon>Bacteria</taxon>
        <taxon>Pseudomonadati</taxon>
        <taxon>Bacteroidota</taxon>
        <taxon>Sphingobacteriia</taxon>
        <taxon>Sphingobacteriales</taxon>
        <taxon>Sphingobacteriaceae</taxon>
        <taxon>Sphingobacterium</taxon>
    </lineage>
</organism>
<dbReference type="InterPro" id="IPR035163">
    <property type="entry name" value="Pom"/>
</dbReference>
<dbReference type="eggNOG" id="ENOG5030QFQ">
    <property type="taxonomic scope" value="Bacteria"/>
</dbReference>
<dbReference type="InterPro" id="IPR053724">
    <property type="entry name" value="OMP_A26_sf"/>
</dbReference>
<dbReference type="OrthoDB" id="5566985at2"/>
<feature type="signal peptide" evidence="1">
    <location>
        <begin position="1"/>
        <end position="19"/>
    </location>
</feature>
<dbReference type="SUPFAM" id="SSF69917">
    <property type="entry name" value="OMPT-like"/>
    <property type="match status" value="1"/>
</dbReference>
<gene>
    <name evidence="3" type="ORF">DI53_3428</name>
</gene>
<protein>
    <recommendedName>
        <fullName evidence="2">Protochlamydia outer membrane protein domain-containing protein</fullName>
    </recommendedName>
</protein>
<dbReference type="Proteomes" id="UP000031802">
    <property type="component" value="Unassembled WGS sequence"/>
</dbReference>
<sequence length="305" mass="34791">MHICFIALLFTLCCFHVSAQRSATGFFVAPRINWAQEKLNWSIAGNDEGNNPNVLSELIWEELRGPQFEIASGIQLFNKVYIRGALTYQRITVGKVSDTDYADNNRGSPTAIFNLKANQGKTLNYRLGLFYQFWSNGRFSVMPHVEYFGRQQTLYMLDGEVPLIVGRELRSTYRPSWNGALVGVEIRYSRNRFILDYDIAVSRVMRYAAEANWNLQDDFRQPVSFVHQAKGNGWETTLTAGYEINAAIRPFMHARYSHLLIGNGTDELYRADGQVFTTQLNGVYSSGISVGAGIQFVWTKRSKRY</sequence>
<comment type="caution">
    <text evidence="3">The sequence shown here is derived from an EMBL/GenBank/DDBJ whole genome shotgun (WGS) entry which is preliminary data.</text>
</comment>
<keyword evidence="1" id="KW-0732">Signal</keyword>
<name>A0A0B8T5A2_9SPHI</name>
<feature type="domain" description="Protochlamydia outer membrane protein" evidence="2">
    <location>
        <begin position="34"/>
        <end position="291"/>
    </location>
</feature>